<dbReference type="AlphaFoldDB" id="A0A508B8R1"/>
<proteinExistence type="predicted"/>
<comment type="caution">
    <text evidence="1">The sequence shown here is derived from an EMBL/GenBank/DDBJ whole genome shotgun (WGS) entry which is preliminary data.</text>
</comment>
<dbReference type="RefSeq" id="WP_111265437.1">
    <property type="nucleotide sequence ID" value="NZ_CP029843.1"/>
</dbReference>
<protein>
    <submittedName>
        <fullName evidence="1">Helix-turn-helix domain-containing protein</fullName>
    </submittedName>
</protein>
<name>A0A508B8R1_9GAMM</name>
<dbReference type="Gene3D" id="1.20.5.170">
    <property type="match status" value="1"/>
</dbReference>
<dbReference type="OrthoDB" id="5957380at2"/>
<evidence type="ECO:0000313" key="1">
    <source>
        <dbReference type="EMBL" id="KAB8198367.1"/>
    </source>
</evidence>
<dbReference type="EMBL" id="VICD02000027">
    <property type="protein sequence ID" value="KAB8198367.1"/>
    <property type="molecule type" value="Genomic_DNA"/>
</dbReference>
<accession>A0A508B8R1</accession>
<dbReference type="InterPro" id="IPR010982">
    <property type="entry name" value="Lambda_DNA-bd_dom_sf"/>
</dbReference>
<sequence>MSNFAAALREEVARLARKELRKSVDPMRKQVAGLRRDVAALKRENATLRKQLGTLGKASRFAMSAAPAVAGSAASKSAKPRRFSPAGLHKLRERLGLPAADFGRLVGVSGPTVYNWEKGTSRPKSDQLERIATLRGKGKREVLAALEALG</sequence>
<dbReference type="InterPro" id="IPR001387">
    <property type="entry name" value="Cro/C1-type_HTH"/>
</dbReference>
<dbReference type="SUPFAM" id="SSF47413">
    <property type="entry name" value="lambda repressor-like DNA-binding domains"/>
    <property type="match status" value="1"/>
</dbReference>
<dbReference type="Pfam" id="PF13560">
    <property type="entry name" value="HTH_31"/>
    <property type="match status" value="1"/>
</dbReference>
<dbReference type="GO" id="GO:0003677">
    <property type="term" value="F:DNA binding"/>
    <property type="evidence" value="ECO:0007669"/>
    <property type="project" value="InterPro"/>
</dbReference>
<dbReference type="CDD" id="cd00093">
    <property type="entry name" value="HTH_XRE"/>
    <property type="match status" value="1"/>
</dbReference>
<evidence type="ECO:0000313" key="2">
    <source>
        <dbReference type="Proteomes" id="UP000320431"/>
    </source>
</evidence>
<dbReference type="SMART" id="SM00530">
    <property type="entry name" value="HTH_XRE"/>
    <property type="match status" value="1"/>
</dbReference>
<reference evidence="1 2" key="1">
    <citation type="submission" date="2019-10" db="EMBL/GenBank/DDBJ databases">
        <title>Lysobacter alkalisoli sp. nov., isolated from saline-alkaline soil.</title>
        <authorList>
            <person name="Sun J.-Q."/>
        </authorList>
    </citation>
    <scope>NUCLEOTIDE SEQUENCE [LARGE SCALE GENOMIC DNA]</scope>
    <source>
        <strain evidence="1 2">KCTC 42381</strain>
    </source>
</reference>
<dbReference type="PROSITE" id="PS50943">
    <property type="entry name" value="HTH_CROC1"/>
    <property type="match status" value="1"/>
</dbReference>
<organism evidence="1 2">
    <name type="scientific">Marilutibacter maris</name>
    <dbReference type="NCBI Taxonomy" id="1605891"/>
    <lineage>
        <taxon>Bacteria</taxon>
        <taxon>Pseudomonadati</taxon>
        <taxon>Pseudomonadota</taxon>
        <taxon>Gammaproteobacteria</taxon>
        <taxon>Lysobacterales</taxon>
        <taxon>Lysobacteraceae</taxon>
        <taxon>Marilutibacter</taxon>
    </lineage>
</organism>
<dbReference type="Gene3D" id="1.10.260.40">
    <property type="entry name" value="lambda repressor-like DNA-binding domains"/>
    <property type="match status" value="1"/>
</dbReference>
<dbReference type="Proteomes" id="UP000320431">
    <property type="component" value="Unassembled WGS sequence"/>
</dbReference>
<gene>
    <name evidence="1" type="ORF">FKV24_002420</name>
</gene>